<dbReference type="Pfam" id="PF16213">
    <property type="entry name" value="DCB"/>
    <property type="match status" value="1"/>
</dbReference>
<feature type="region of interest" description="Disordered" evidence="1">
    <location>
        <begin position="651"/>
        <end position="671"/>
    </location>
</feature>
<dbReference type="EMBL" id="CAWUFR010000747">
    <property type="protein sequence ID" value="CAK6980881.1"/>
    <property type="molecule type" value="Genomic_DNA"/>
</dbReference>
<dbReference type="InterPro" id="IPR016024">
    <property type="entry name" value="ARM-type_fold"/>
</dbReference>
<keyword evidence="4" id="KW-1185">Reference proteome</keyword>
<proteinExistence type="predicted"/>
<evidence type="ECO:0000313" key="4">
    <source>
        <dbReference type="Proteomes" id="UP001314229"/>
    </source>
</evidence>
<evidence type="ECO:0000256" key="1">
    <source>
        <dbReference type="SAM" id="MobiDB-lite"/>
    </source>
</evidence>
<dbReference type="Proteomes" id="UP001314229">
    <property type="component" value="Unassembled WGS sequence"/>
</dbReference>
<dbReference type="GO" id="GO:0032012">
    <property type="term" value="P:regulation of ARF protein signal transduction"/>
    <property type="evidence" value="ECO:0007669"/>
    <property type="project" value="InterPro"/>
</dbReference>
<dbReference type="InterPro" id="IPR032629">
    <property type="entry name" value="DCB_dom"/>
</dbReference>
<dbReference type="GO" id="GO:0005085">
    <property type="term" value="F:guanyl-nucleotide exchange factor activity"/>
    <property type="evidence" value="ECO:0007669"/>
    <property type="project" value="InterPro"/>
</dbReference>
<feature type="domain" description="SEC7" evidence="2">
    <location>
        <begin position="653"/>
        <end position="870"/>
    </location>
</feature>
<accession>A0AAV1QE84</accession>
<dbReference type="SMART" id="SM00222">
    <property type="entry name" value="Sec7"/>
    <property type="match status" value="1"/>
</dbReference>
<organism evidence="3 4">
    <name type="scientific">Scomber scombrus</name>
    <name type="common">Atlantic mackerel</name>
    <name type="synonym">Scomber vernalis</name>
    <dbReference type="NCBI Taxonomy" id="13677"/>
    <lineage>
        <taxon>Eukaryota</taxon>
        <taxon>Metazoa</taxon>
        <taxon>Chordata</taxon>
        <taxon>Craniata</taxon>
        <taxon>Vertebrata</taxon>
        <taxon>Euteleostomi</taxon>
        <taxon>Actinopterygii</taxon>
        <taxon>Neopterygii</taxon>
        <taxon>Teleostei</taxon>
        <taxon>Neoteleostei</taxon>
        <taxon>Acanthomorphata</taxon>
        <taxon>Pelagiaria</taxon>
        <taxon>Scombriformes</taxon>
        <taxon>Scombridae</taxon>
        <taxon>Scomber</taxon>
    </lineage>
</organism>
<feature type="region of interest" description="Disordered" evidence="1">
    <location>
        <begin position="684"/>
        <end position="712"/>
    </location>
</feature>
<feature type="region of interest" description="Disordered" evidence="1">
    <location>
        <begin position="549"/>
        <end position="622"/>
    </location>
</feature>
<feature type="compositionally biased region" description="Basic and acidic residues" evidence="1">
    <location>
        <begin position="685"/>
        <end position="694"/>
    </location>
</feature>
<feature type="non-terminal residue" evidence="3">
    <location>
        <position position="1286"/>
    </location>
</feature>
<dbReference type="SUPFAM" id="SSF48371">
    <property type="entry name" value="ARM repeat"/>
    <property type="match status" value="1"/>
</dbReference>
<feature type="compositionally biased region" description="Basic and acidic residues" evidence="1">
    <location>
        <begin position="579"/>
        <end position="600"/>
    </location>
</feature>
<comment type="caution">
    <text evidence="3">The sequence shown here is derived from an EMBL/GenBank/DDBJ whole genome shotgun (WGS) entry which is preliminary data.</text>
</comment>
<sequence>MEEILRKLQKDASGHKHKAIRDACVHACETLESQKGSAKISPSQLRERCLLPLQMALESKNTKLGQTALSGMQKLLCEDRFVGGVGVEVEVLEKQLLSQMLEAIRVTPYLHEDLQVEVMKVLLCITYSPNFDINGDSILRISELCIQTYVSSCHQRSINTAVRATLSQILGDLTLQLRHRQEGADGDELTALPLQRKDISPTSQALCEDVVTVLTVFCEKLESVDSDNQLLQLLYLECILSMFSSCPPTMHLSRGFTDLVWKQLCPSLVAIMGNPVNDKTITSHHGHMGVLDRERLSDRLSLGISLDVDSVGGGVSDQGRGSGCSSSAPARIAPVVRTVCYIAAELVRLVSCVESMKPVLQSLYHRILLYPPPQHRTEAIRIMKEILGSPQRLYDLAGPCVVEPETRKRSFSKRKSHLDLLKLVMDGMTEACMKGGIEACYSSVSCACALLGALDELSHGRGIQPEQARLLLRRLDDLKEGTESTRESMEINEADFRWQRHILASEQAPWDPSSSSSSNVPCPGPTERSPDISISITTETGQTTLDLEAGELGLGPGHTTPEECGEETRLPSPSNVQEGSKREPGQEAEKGGKREEKGGGTKEVQGGGGKEKGGGGERGIVVPPDVVQRSHALVYPDITNFLSVESRTRTHHAGGSRYSESNFSMEEQDLSRTEFDSCDQYSMAAEKDSGRSDVSDIGSDNVSLADEEQQTPRDCLGHRSLRTAALSLKLLRNQEADQQSARLFVQSLAALLPRLLGLANGTEVDLSLQNFSYTFCSGLQAGGIHSPGFEAGDTLSCQSLMNADGLYLVSYYALLLNLKLCCCDYYRRRTLSPVLSLKEFVHLIQSSGVLVVLSQAWIEELYHQVLERNLLAEAGYWGSPEGHTLPLITVLTDIDGLGSSAIGGQLIRRASSQSPLTCGKASSDTVMAGAVFSRFILTGVWKNLIDVLSTPLTGRMAGSSKGLAFILGAEGIKEQSQRERDTICLSLDGLRKAAALSCALGVAANCASALAQMAAASCVQEEKEEREAAEMGDTITQVKQRVEQRLEQMGRPQGVRLHTAHVLCMDAILNVGLEMGSHNHDCWPHVFRVTEYISSLEHTHFSDGSSQPSSLTTITQHSQQLPAVDLGLELSCEPSPEASEMGLSQPVIQPLSIQELLRECGRGGRGLDLKSGSLMTGNSAAKAVCTLSTQADRLFEEAATKLNLVGLVGFLQQLRKASQCQLFDSITETGDYSLAMPGEAKSTSDRRSALHLFRLGEAMLRIVRNKNRPLLHMMRAWSVVAPHLVE</sequence>
<name>A0AAV1QE84_SCOSC</name>
<protein>
    <submittedName>
        <fullName evidence="3">LOW QUALITY PROTEIN: brefeldin A-inhibited guanine nucleotide-exchange protein 3</fullName>
    </submittedName>
</protein>
<evidence type="ECO:0000259" key="2">
    <source>
        <dbReference type="SMART" id="SM00222"/>
    </source>
</evidence>
<reference evidence="3 4" key="1">
    <citation type="submission" date="2024-01" db="EMBL/GenBank/DDBJ databases">
        <authorList>
            <person name="Alioto T."/>
            <person name="Alioto T."/>
            <person name="Gomez Garrido J."/>
        </authorList>
    </citation>
    <scope>NUCLEOTIDE SEQUENCE [LARGE SCALE GENOMIC DNA]</scope>
</reference>
<evidence type="ECO:0000313" key="3">
    <source>
        <dbReference type="EMBL" id="CAK6980881.1"/>
    </source>
</evidence>
<feature type="region of interest" description="Disordered" evidence="1">
    <location>
        <begin position="506"/>
        <end position="533"/>
    </location>
</feature>
<gene>
    <name evidence="3" type="ORF">FSCOSCO3_A002849</name>
</gene>
<dbReference type="InterPro" id="IPR000904">
    <property type="entry name" value="Sec7_dom"/>
</dbReference>